<dbReference type="PRINTS" id="PR00625">
    <property type="entry name" value="JDOMAIN"/>
</dbReference>
<gene>
    <name evidence="3" type="ORF">RF11_03641</name>
</gene>
<dbReference type="InterPro" id="IPR052594">
    <property type="entry name" value="J_domain-containing_protein"/>
</dbReference>
<dbReference type="InterPro" id="IPR056453">
    <property type="entry name" value="HTH_DNAJC9"/>
</dbReference>
<sequence>MLQIVVKAHVSLIMKLEDELDELFGTIDFYAIMEIERDASAEEVKKAYKKLALKVHPDRVSKDRAEEAKRKFQALSIVSETLLDDRKRAVYDETGLTESILDGIDENANWYEYWRSLFPTITVQDIKNFEKRYKNSEDEKTDIRNSYIKHGGDVLKIIDDIMCANFDDYDRIKQIIQDMIDSEELELLSNFKIVDESKYKKAKSKAKREAKHAEKAMKKHEDDLGAAFEINREARMVKFNDMIENLTKKYVVQKPNKVKKSRQNQRKN</sequence>
<dbReference type="PANTHER" id="PTHR44144:SF1">
    <property type="entry name" value="DNAJ HOMOLOG SUBFAMILY C MEMBER 9"/>
    <property type="match status" value="1"/>
</dbReference>
<feature type="coiled-coil region" evidence="1">
    <location>
        <begin position="196"/>
        <end position="223"/>
    </location>
</feature>
<keyword evidence="4" id="KW-1185">Reference proteome</keyword>
<dbReference type="GO" id="GO:0031072">
    <property type="term" value="F:heat shock protein binding"/>
    <property type="evidence" value="ECO:0007669"/>
    <property type="project" value="TreeGrafter"/>
</dbReference>
<name>A0A0C2NAA3_THEKT</name>
<reference evidence="3 4" key="1">
    <citation type="journal article" date="2014" name="Genome Biol. Evol.">
        <title>The genome of the myxosporean Thelohanellus kitauei shows adaptations to nutrient acquisition within its fish host.</title>
        <authorList>
            <person name="Yang Y."/>
            <person name="Xiong J."/>
            <person name="Zhou Z."/>
            <person name="Huo F."/>
            <person name="Miao W."/>
            <person name="Ran C."/>
            <person name="Liu Y."/>
            <person name="Zhang J."/>
            <person name="Feng J."/>
            <person name="Wang M."/>
            <person name="Wang M."/>
            <person name="Wang L."/>
            <person name="Yao B."/>
        </authorList>
    </citation>
    <scope>NUCLEOTIDE SEQUENCE [LARGE SCALE GENOMIC DNA]</scope>
    <source>
        <strain evidence="3">Wuqing</strain>
    </source>
</reference>
<dbReference type="OrthoDB" id="110024at2759"/>
<evidence type="ECO:0000259" key="2">
    <source>
        <dbReference type="PROSITE" id="PS50076"/>
    </source>
</evidence>
<dbReference type="SUPFAM" id="SSF46565">
    <property type="entry name" value="Chaperone J-domain"/>
    <property type="match status" value="1"/>
</dbReference>
<dbReference type="CDD" id="cd06257">
    <property type="entry name" value="DnaJ"/>
    <property type="match status" value="1"/>
</dbReference>
<accession>A0A0C2NAA3</accession>
<protein>
    <submittedName>
        <fullName evidence="3">DnaJ subfamily C member 9</fullName>
    </submittedName>
</protein>
<feature type="domain" description="J" evidence="2">
    <location>
        <begin position="28"/>
        <end position="95"/>
    </location>
</feature>
<dbReference type="Proteomes" id="UP000031668">
    <property type="component" value="Unassembled WGS sequence"/>
</dbReference>
<dbReference type="Gene3D" id="1.10.287.110">
    <property type="entry name" value="DnaJ domain"/>
    <property type="match status" value="1"/>
</dbReference>
<evidence type="ECO:0000313" key="4">
    <source>
        <dbReference type="Proteomes" id="UP000031668"/>
    </source>
</evidence>
<dbReference type="PROSITE" id="PS50076">
    <property type="entry name" value="DNAJ_2"/>
    <property type="match status" value="1"/>
</dbReference>
<organism evidence="3 4">
    <name type="scientific">Thelohanellus kitauei</name>
    <name type="common">Myxosporean</name>
    <dbReference type="NCBI Taxonomy" id="669202"/>
    <lineage>
        <taxon>Eukaryota</taxon>
        <taxon>Metazoa</taxon>
        <taxon>Cnidaria</taxon>
        <taxon>Myxozoa</taxon>
        <taxon>Myxosporea</taxon>
        <taxon>Bivalvulida</taxon>
        <taxon>Platysporina</taxon>
        <taxon>Myxobolidae</taxon>
        <taxon>Thelohanellus</taxon>
    </lineage>
</organism>
<keyword evidence="1" id="KW-0175">Coiled coil</keyword>
<evidence type="ECO:0000313" key="3">
    <source>
        <dbReference type="EMBL" id="KII73310.1"/>
    </source>
</evidence>
<dbReference type="Pfam" id="PF00226">
    <property type="entry name" value="DnaJ"/>
    <property type="match status" value="1"/>
</dbReference>
<dbReference type="AlphaFoldDB" id="A0A0C2NAA3"/>
<dbReference type="InterPro" id="IPR036869">
    <property type="entry name" value="J_dom_sf"/>
</dbReference>
<comment type="caution">
    <text evidence="3">The sequence shown here is derived from an EMBL/GenBank/DDBJ whole genome shotgun (WGS) entry which is preliminary data.</text>
</comment>
<evidence type="ECO:0000256" key="1">
    <source>
        <dbReference type="SAM" id="Coils"/>
    </source>
</evidence>
<dbReference type="EMBL" id="JWZT01000892">
    <property type="protein sequence ID" value="KII73310.1"/>
    <property type="molecule type" value="Genomic_DNA"/>
</dbReference>
<dbReference type="GO" id="GO:0005634">
    <property type="term" value="C:nucleus"/>
    <property type="evidence" value="ECO:0007669"/>
    <property type="project" value="TreeGrafter"/>
</dbReference>
<dbReference type="PANTHER" id="PTHR44144">
    <property type="entry name" value="DNAJ HOMOLOG SUBFAMILY C MEMBER 9"/>
    <property type="match status" value="1"/>
</dbReference>
<dbReference type="OMA" id="WLDLWSK"/>
<proteinExistence type="predicted"/>
<dbReference type="InterPro" id="IPR001623">
    <property type="entry name" value="DnaJ_domain"/>
</dbReference>
<dbReference type="SMART" id="SM00271">
    <property type="entry name" value="DnaJ"/>
    <property type="match status" value="1"/>
</dbReference>
<dbReference type="Pfam" id="PF23302">
    <property type="entry name" value="HTH_DNAJC9"/>
    <property type="match status" value="1"/>
</dbReference>
<dbReference type="GO" id="GO:0005737">
    <property type="term" value="C:cytoplasm"/>
    <property type="evidence" value="ECO:0007669"/>
    <property type="project" value="TreeGrafter"/>
</dbReference>